<gene>
    <name evidence="2" type="ORF">TGEB3V08_LOCUS3685</name>
</gene>
<protein>
    <submittedName>
        <fullName evidence="2">Uncharacterized protein</fullName>
    </submittedName>
</protein>
<evidence type="ECO:0000313" key="2">
    <source>
        <dbReference type="EMBL" id="CAD7589767.1"/>
    </source>
</evidence>
<name>A0A7R9PJS3_TIMGE</name>
<organism evidence="2">
    <name type="scientific">Timema genevievae</name>
    <name type="common">Walking stick</name>
    <dbReference type="NCBI Taxonomy" id="629358"/>
    <lineage>
        <taxon>Eukaryota</taxon>
        <taxon>Metazoa</taxon>
        <taxon>Ecdysozoa</taxon>
        <taxon>Arthropoda</taxon>
        <taxon>Hexapoda</taxon>
        <taxon>Insecta</taxon>
        <taxon>Pterygota</taxon>
        <taxon>Neoptera</taxon>
        <taxon>Polyneoptera</taxon>
        <taxon>Phasmatodea</taxon>
        <taxon>Timematodea</taxon>
        <taxon>Timematoidea</taxon>
        <taxon>Timematidae</taxon>
        <taxon>Timema</taxon>
    </lineage>
</organism>
<reference evidence="2" key="1">
    <citation type="submission" date="2020-11" db="EMBL/GenBank/DDBJ databases">
        <authorList>
            <person name="Tran Van P."/>
        </authorList>
    </citation>
    <scope>NUCLEOTIDE SEQUENCE</scope>
</reference>
<sequence>MSWRKCVGEEGEGGSYKSNLHNFATTAVFIYKYMCLIAREGMGRGGHTDGTSSLDTYQLRHKLQVGFWVLELNLEEVNPHLRGGRVENHLGKTTPSSPDRDSNLDLPVLEGLAQHDWRRMAGGSYSPWREASVKTAAMLRSNLFSTCNKGKESEKGSLKTWNCRGLVEPPCKLQYRVFIKELPGPCRTSVQTTVQGVYQGTYTHSSRGIRTHKTSARNTTIPKEQPPPLGEDGANFCGERLSCVNTEVWANVSLETNSRLGDQPMATGGVIPLKREILRYQLGIEPGTPSDSIFKVAAIVISVIGVVTVTCKPDDSILYSQESKNVKTGGCSFFVQVPTGPLDSARRRPLLERCGTSVAGTYSGTSVLGHILGQVCWDIFWDKCAVHILGQKRWDIFWDKCSWDRT</sequence>
<dbReference type="EMBL" id="OE840185">
    <property type="protein sequence ID" value="CAD7589767.1"/>
    <property type="molecule type" value="Genomic_DNA"/>
</dbReference>
<feature type="region of interest" description="Disordered" evidence="1">
    <location>
        <begin position="84"/>
        <end position="105"/>
    </location>
</feature>
<proteinExistence type="predicted"/>
<feature type="region of interest" description="Disordered" evidence="1">
    <location>
        <begin position="205"/>
        <end position="230"/>
    </location>
</feature>
<evidence type="ECO:0000256" key="1">
    <source>
        <dbReference type="SAM" id="MobiDB-lite"/>
    </source>
</evidence>
<dbReference type="AlphaFoldDB" id="A0A7R9PJS3"/>
<accession>A0A7R9PJS3</accession>